<dbReference type="GO" id="GO:0004521">
    <property type="term" value="F:RNA endonuclease activity"/>
    <property type="evidence" value="ECO:0007669"/>
    <property type="project" value="InterPro"/>
</dbReference>
<dbReference type="SUPFAM" id="SSF142877">
    <property type="entry name" value="EndoU-like"/>
    <property type="match status" value="1"/>
</dbReference>
<keyword evidence="2" id="KW-0812">Transmembrane</keyword>
<evidence type="ECO:0000256" key="2">
    <source>
        <dbReference type="SAM" id="Phobius"/>
    </source>
</evidence>
<proteinExistence type="predicted"/>
<keyword evidence="2" id="KW-1133">Transmembrane helix</keyword>
<keyword evidence="2" id="KW-0472">Membrane</keyword>
<accession>A0A0X3PBW4</accession>
<feature type="non-terminal residue" evidence="4">
    <location>
        <position position="115"/>
    </location>
</feature>
<keyword evidence="1" id="KW-0378">Hydrolase</keyword>
<reference evidence="4" key="1">
    <citation type="submission" date="2016-01" db="EMBL/GenBank/DDBJ databases">
        <title>Reference transcriptome for the parasite Schistocephalus solidus: insights into the molecular evolution of parasitism.</title>
        <authorList>
            <person name="Hebert F.O."/>
            <person name="Grambauer S."/>
            <person name="Barber I."/>
            <person name="Landry C.R."/>
            <person name="Aubin-Horth N."/>
        </authorList>
    </citation>
    <scope>NUCLEOTIDE SEQUENCE</scope>
</reference>
<evidence type="ECO:0000313" key="4">
    <source>
        <dbReference type="EMBL" id="JAP49223.1"/>
    </source>
</evidence>
<dbReference type="EMBL" id="GEEE01014002">
    <property type="protein sequence ID" value="JAP49223.1"/>
    <property type="molecule type" value="Transcribed_RNA"/>
</dbReference>
<protein>
    <submittedName>
        <fullName evidence="4">Poly(U)-specific endoribonuclease-B</fullName>
    </submittedName>
</protein>
<dbReference type="InterPro" id="IPR037227">
    <property type="entry name" value="EndoU-like"/>
</dbReference>
<feature type="non-terminal residue" evidence="4">
    <location>
        <position position="1"/>
    </location>
</feature>
<dbReference type="Pfam" id="PF09412">
    <property type="entry name" value="XendoU"/>
    <property type="match status" value="1"/>
</dbReference>
<sequence length="115" mass="13257">AFKALLDTKKMWFRLLATVFLYFTSAAYGPTPLDQLFTRLWNSDKYRIDVGSELQLNWQGEVSRNDRIRDQSPAKLCKVQVEKLNNSAVYTAFKALLDNYKADVGVSEQETEAER</sequence>
<dbReference type="PROSITE" id="PS51959">
    <property type="entry name" value="ENDOU"/>
    <property type="match status" value="1"/>
</dbReference>
<dbReference type="AlphaFoldDB" id="A0A0X3PBW4"/>
<evidence type="ECO:0000256" key="1">
    <source>
        <dbReference type="ARBA" id="ARBA00022801"/>
    </source>
</evidence>
<dbReference type="InterPro" id="IPR018998">
    <property type="entry name" value="EndoU_C"/>
</dbReference>
<feature type="domain" description="EndoU" evidence="3">
    <location>
        <begin position="29"/>
        <end position="115"/>
    </location>
</feature>
<name>A0A0X3PBW4_SCHSO</name>
<organism evidence="4">
    <name type="scientific">Schistocephalus solidus</name>
    <name type="common">Tapeworm</name>
    <dbReference type="NCBI Taxonomy" id="70667"/>
    <lineage>
        <taxon>Eukaryota</taxon>
        <taxon>Metazoa</taxon>
        <taxon>Spiralia</taxon>
        <taxon>Lophotrochozoa</taxon>
        <taxon>Platyhelminthes</taxon>
        <taxon>Cestoda</taxon>
        <taxon>Eucestoda</taxon>
        <taxon>Diphyllobothriidea</taxon>
        <taxon>Diphyllobothriidae</taxon>
        <taxon>Schistocephalus</taxon>
    </lineage>
</organism>
<feature type="transmembrane region" description="Helical" evidence="2">
    <location>
        <begin position="12"/>
        <end position="29"/>
    </location>
</feature>
<gene>
    <name evidence="4" type="primary">ENDUB</name>
    <name evidence="4" type="ORF">TR91885</name>
</gene>
<evidence type="ECO:0000259" key="3">
    <source>
        <dbReference type="PROSITE" id="PS51959"/>
    </source>
</evidence>
<dbReference type="GO" id="GO:0016787">
    <property type="term" value="F:hydrolase activity"/>
    <property type="evidence" value="ECO:0007669"/>
    <property type="project" value="UniProtKB-KW"/>
</dbReference>